<keyword evidence="4" id="KW-0274">FAD</keyword>
<dbReference type="PANTHER" id="PTHR23023">
    <property type="entry name" value="DIMETHYLANILINE MONOOXYGENASE"/>
    <property type="match status" value="1"/>
</dbReference>
<dbReference type="AlphaFoldDB" id="A0A1L7XND7"/>
<dbReference type="FunFam" id="3.50.50.60:FF:000023">
    <property type="entry name" value="Dimethylaniline monooxygenase [N-oxide-forming]"/>
    <property type="match status" value="1"/>
</dbReference>
<evidence type="ECO:0000313" key="8">
    <source>
        <dbReference type="Proteomes" id="UP000184330"/>
    </source>
</evidence>
<dbReference type="PRINTS" id="PR00370">
    <property type="entry name" value="FMOXYGENASE"/>
</dbReference>
<dbReference type="OrthoDB" id="66881at2759"/>
<dbReference type="InterPro" id="IPR050346">
    <property type="entry name" value="FMO-like"/>
</dbReference>
<keyword evidence="7" id="KW-0503">Monooxygenase</keyword>
<dbReference type="Gene3D" id="3.50.50.60">
    <property type="entry name" value="FAD/NAD(P)-binding domain"/>
    <property type="match status" value="1"/>
</dbReference>
<evidence type="ECO:0000256" key="2">
    <source>
        <dbReference type="ARBA" id="ARBA00009183"/>
    </source>
</evidence>
<dbReference type="PIRSF" id="PIRSF000332">
    <property type="entry name" value="FMO"/>
    <property type="match status" value="1"/>
</dbReference>
<keyword evidence="6" id="KW-0560">Oxidoreductase</keyword>
<dbReference type="Pfam" id="PF00743">
    <property type="entry name" value="FMO-like"/>
    <property type="match status" value="1"/>
</dbReference>
<evidence type="ECO:0000313" key="7">
    <source>
        <dbReference type="EMBL" id="CZR66457.1"/>
    </source>
</evidence>
<evidence type="ECO:0000256" key="1">
    <source>
        <dbReference type="ARBA" id="ARBA00001974"/>
    </source>
</evidence>
<name>A0A1L7XND7_9HELO</name>
<dbReference type="Proteomes" id="UP000184330">
    <property type="component" value="Unassembled WGS sequence"/>
</dbReference>
<dbReference type="GO" id="GO:0004499">
    <property type="term" value="F:N,N-dimethylaniline monooxygenase activity"/>
    <property type="evidence" value="ECO:0007669"/>
    <property type="project" value="InterPro"/>
</dbReference>
<dbReference type="GO" id="GO:0050660">
    <property type="term" value="F:flavin adenine dinucleotide binding"/>
    <property type="evidence" value="ECO:0007669"/>
    <property type="project" value="InterPro"/>
</dbReference>
<reference evidence="7 8" key="1">
    <citation type="submission" date="2016-03" db="EMBL/GenBank/DDBJ databases">
        <authorList>
            <person name="Ploux O."/>
        </authorList>
    </citation>
    <scope>NUCLEOTIDE SEQUENCE [LARGE SCALE GENOMIC DNA]</scope>
    <source>
        <strain evidence="7 8">UAMH 11012</strain>
    </source>
</reference>
<dbReference type="InterPro" id="IPR020946">
    <property type="entry name" value="Flavin_mOase-like"/>
</dbReference>
<dbReference type="EMBL" id="FJOG01000037">
    <property type="protein sequence ID" value="CZR66457.1"/>
    <property type="molecule type" value="Genomic_DNA"/>
</dbReference>
<keyword evidence="3" id="KW-0285">Flavoprotein</keyword>
<dbReference type="InterPro" id="IPR000960">
    <property type="entry name" value="Flavin_mOase"/>
</dbReference>
<dbReference type="GO" id="GO:0050661">
    <property type="term" value="F:NADP binding"/>
    <property type="evidence" value="ECO:0007669"/>
    <property type="project" value="InterPro"/>
</dbReference>
<comment type="cofactor">
    <cofactor evidence="1">
        <name>FAD</name>
        <dbReference type="ChEBI" id="CHEBI:57692"/>
    </cofactor>
</comment>
<accession>A0A1L7XND7</accession>
<evidence type="ECO:0000256" key="5">
    <source>
        <dbReference type="ARBA" id="ARBA00022857"/>
    </source>
</evidence>
<keyword evidence="5" id="KW-0521">NADP</keyword>
<evidence type="ECO:0000256" key="3">
    <source>
        <dbReference type="ARBA" id="ARBA00022630"/>
    </source>
</evidence>
<comment type="similarity">
    <text evidence="2">Belongs to the FMO family.</text>
</comment>
<proteinExistence type="inferred from homology"/>
<dbReference type="InterPro" id="IPR036188">
    <property type="entry name" value="FAD/NAD-bd_sf"/>
</dbReference>
<keyword evidence="8" id="KW-1185">Reference proteome</keyword>
<organism evidence="7 8">
    <name type="scientific">Phialocephala subalpina</name>
    <dbReference type="NCBI Taxonomy" id="576137"/>
    <lineage>
        <taxon>Eukaryota</taxon>
        <taxon>Fungi</taxon>
        <taxon>Dikarya</taxon>
        <taxon>Ascomycota</taxon>
        <taxon>Pezizomycotina</taxon>
        <taxon>Leotiomycetes</taxon>
        <taxon>Helotiales</taxon>
        <taxon>Mollisiaceae</taxon>
        <taxon>Phialocephala</taxon>
        <taxon>Phialocephala fortinii species complex</taxon>
    </lineage>
</organism>
<evidence type="ECO:0000256" key="6">
    <source>
        <dbReference type="ARBA" id="ARBA00023002"/>
    </source>
</evidence>
<dbReference type="SUPFAM" id="SSF51905">
    <property type="entry name" value="FAD/NAD(P)-binding domain"/>
    <property type="match status" value="1"/>
</dbReference>
<protein>
    <submittedName>
        <fullName evidence="7">Related to flavin-containing monooxygenase</fullName>
    </submittedName>
</protein>
<sequence length="543" mass="61773">MRQQTVAVIGAGKIIQIVAAILDADAEYPGSSGLSMLKTLREDGFKATCYERRSQVGGLWAYTDDKSMTTALPSTSANISKFTCGMSDFPMPDKYPHYLSQWEFQEYIESYATHFDMHKDIVFNALVKEVSRNKDDSKWRLQAIVDGESRVEEYDKVAFCHGYQTKPNMPNFEGVEKFEGAIMHTQEFRMSDEFKGKRVVVVGISSTASDVIYSLLPVASKVYMSHRRGALIVPKYRKGFPPDLMVSWRRRQMTAFLQRNFPNFSRWLLDRVVGLMIKQMWSDLDPAWGLVPPPSLSLSPRALNENIIPALRDGSLTSLPGIKCFTGPRSIEFTDGTVLDDIDAVICATGYRADFSAAPFLEKSRPSNYGGPDFVRLWMNLFPPKYVDSMVLLCYSAFGKNNGFSFSDVTSMAVSNVWRGVHPIPTVEEMEKHVDSHQNWVAARWRLDNNIDVSAVKTWEYQSFLHKAAGTGMENLGWGWKGWKFWFQDPKMSYLMNNGVETAHAFRYFETGKRKAWPGARDAIIHMNELVKVFPIKEEKKIQ</sequence>
<gene>
    <name evidence="7" type="ORF">PAC_16358</name>
</gene>
<evidence type="ECO:0000256" key="4">
    <source>
        <dbReference type="ARBA" id="ARBA00022827"/>
    </source>
</evidence>